<dbReference type="InterPro" id="IPR036736">
    <property type="entry name" value="ACP-like_sf"/>
</dbReference>
<evidence type="ECO:0000256" key="4">
    <source>
        <dbReference type="ARBA" id="ARBA00022832"/>
    </source>
</evidence>
<keyword evidence="10" id="KW-1185">Reference proteome</keyword>
<dbReference type="Pfam" id="PF00550">
    <property type="entry name" value="PP-binding"/>
    <property type="match status" value="1"/>
</dbReference>
<dbReference type="RefSeq" id="WP_129888258.1">
    <property type="nucleotide sequence ID" value="NZ_CP035758.1"/>
</dbReference>
<keyword evidence="5 7" id="KW-0443">Lipid metabolism</keyword>
<keyword evidence="2 7" id="KW-0444">Lipid biosynthesis</keyword>
<dbReference type="GO" id="GO:0005737">
    <property type="term" value="C:cytoplasm"/>
    <property type="evidence" value="ECO:0007669"/>
    <property type="project" value="UniProtKB-SubCell"/>
</dbReference>
<keyword evidence="6 7" id="KW-0275">Fatty acid biosynthesis</keyword>
<dbReference type="SUPFAM" id="SSF47336">
    <property type="entry name" value="ACP-like"/>
    <property type="match status" value="1"/>
</dbReference>
<dbReference type="InterPro" id="IPR003231">
    <property type="entry name" value="ACP"/>
</dbReference>
<feature type="domain" description="Carrier" evidence="8">
    <location>
        <begin position="3"/>
        <end position="78"/>
    </location>
</feature>
<gene>
    <name evidence="7" type="primary">acpP</name>
    <name evidence="9" type="ORF">EPA93_14780</name>
</gene>
<dbReference type="InterPro" id="IPR009081">
    <property type="entry name" value="PP-bd_ACP"/>
</dbReference>
<protein>
    <recommendedName>
        <fullName evidence="7">Acyl carrier protein</fullName>
        <shortName evidence="7">ACP</shortName>
    </recommendedName>
</protein>
<name>A0A4P6JPI9_KTERU</name>
<dbReference type="PANTHER" id="PTHR20863">
    <property type="entry name" value="ACYL CARRIER PROTEIN"/>
    <property type="match status" value="1"/>
</dbReference>
<dbReference type="AlphaFoldDB" id="A0A4P6JPI9"/>
<sequence length="93" mass="10670">MTQEIEKRVVEIIAHHLKMRKEKITLETHLMGDLGADSIDIVSLGMRLEEEFCVTIPSEVMMSHDRLQDLITYLTTLLEKQTSVPFPPPHKEG</sequence>
<dbReference type="Gene3D" id="1.10.1200.10">
    <property type="entry name" value="ACP-like"/>
    <property type="match status" value="1"/>
</dbReference>
<evidence type="ECO:0000256" key="5">
    <source>
        <dbReference type="ARBA" id="ARBA00023098"/>
    </source>
</evidence>
<evidence type="ECO:0000313" key="10">
    <source>
        <dbReference type="Proteomes" id="UP000290365"/>
    </source>
</evidence>
<dbReference type="KEGG" id="kbs:EPA93_14780"/>
<keyword evidence="1 7" id="KW-0596">Phosphopantetheine</keyword>
<evidence type="ECO:0000256" key="2">
    <source>
        <dbReference type="ARBA" id="ARBA00022516"/>
    </source>
</evidence>
<evidence type="ECO:0000256" key="7">
    <source>
        <dbReference type="HAMAP-Rule" id="MF_01217"/>
    </source>
</evidence>
<dbReference type="EMBL" id="CP035758">
    <property type="protein sequence ID" value="QBD77195.1"/>
    <property type="molecule type" value="Genomic_DNA"/>
</dbReference>
<keyword evidence="4 7" id="KW-0276">Fatty acid metabolism</keyword>
<evidence type="ECO:0000256" key="6">
    <source>
        <dbReference type="ARBA" id="ARBA00023160"/>
    </source>
</evidence>
<dbReference type="OrthoDB" id="9804551at2"/>
<comment type="PTM">
    <text evidence="7">4'-phosphopantetheine is transferred from CoA to a specific serine of apo-ACP by AcpS. This modification is essential for activity because fatty acids are bound in thioester linkage to the sulfhydryl of the prosthetic group.</text>
</comment>
<comment type="pathway">
    <text evidence="7">Lipid metabolism; fatty acid biosynthesis.</text>
</comment>
<comment type="function">
    <text evidence="7">Carrier of the growing fatty acid chain in fatty acid biosynthesis.</text>
</comment>
<evidence type="ECO:0000259" key="8">
    <source>
        <dbReference type="PROSITE" id="PS50075"/>
    </source>
</evidence>
<comment type="similarity">
    <text evidence="7">Belongs to the acyl carrier protein (ACP) family.</text>
</comment>
<reference evidence="9 10" key="1">
    <citation type="submission" date="2019-01" db="EMBL/GenBank/DDBJ databases">
        <title>Ktedonosporobacter rubrisoli SCAWS-G2.</title>
        <authorList>
            <person name="Huang Y."/>
            <person name="Yan B."/>
        </authorList>
    </citation>
    <scope>NUCLEOTIDE SEQUENCE [LARGE SCALE GENOMIC DNA]</scope>
    <source>
        <strain evidence="9 10">SCAWS-G2</strain>
    </source>
</reference>
<dbReference type="GO" id="GO:0000036">
    <property type="term" value="F:acyl carrier activity"/>
    <property type="evidence" value="ECO:0007669"/>
    <property type="project" value="UniProtKB-UniRule"/>
</dbReference>
<evidence type="ECO:0000256" key="1">
    <source>
        <dbReference type="ARBA" id="ARBA00022450"/>
    </source>
</evidence>
<feature type="modified residue" description="O-(pantetheine 4'-phosphoryl)serine" evidence="7">
    <location>
        <position position="38"/>
    </location>
</feature>
<dbReference type="PROSITE" id="PS50075">
    <property type="entry name" value="CARRIER"/>
    <property type="match status" value="1"/>
</dbReference>
<keyword evidence="7" id="KW-0963">Cytoplasm</keyword>
<proteinExistence type="inferred from homology"/>
<keyword evidence="3 7" id="KW-0597">Phosphoprotein</keyword>
<evidence type="ECO:0000256" key="3">
    <source>
        <dbReference type="ARBA" id="ARBA00022553"/>
    </source>
</evidence>
<comment type="subcellular location">
    <subcellularLocation>
        <location evidence="7">Cytoplasm</location>
    </subcellularLocation>
</comment>
<evidence type="ECO:0000313" key="9">
    <source>
        <dbReference type="EMBL" id="QBD77195.1"/>
    </source>
</evidence>
<dbReference type="HAMAP" id="MF_01217">
    <property type="entry name" value="Acyl_carrier"/>
    <property type="match status" value="1"/>
</dbReference>
<dbReference type="GO" id="GO:0000035">
    <property type="term" value="F:acyl binding"/>
    <property type="evidence" value="ECO:0007669"/>
    <property type="project" value="TreeGrafter"/>
</dbReference>
<accession>A0A4P6JPI9</accession>
<organism evidence="9 10">
    <name type="scientific">Ktedonosporobacter rubrisoli</name>
    <dbReference type="NCBI Taxonomy" id="2509675"/>
    <lineage>
        <taxon>Bacteria</taxon>
        <taxon>Bacillati</taxon>
        <taxon>Chloroflexota</taxon>
        <taxon>Ktedonobacteria</taxon>
        <taxon>Ktedonobacterales</taxon>
        <taxon>Ktedonosporobacteraceae</taxon>
        <taxon>Ktedonosporobacter</taxon>
    </lineage>
</organism>
<dbReference type="UniPathway" id="UPA00094"/>
<dbReference type="PANTHER" id="PTHR20863:SF76">
    <property type="entry name" value="CARRIER DOMAIN-CONTAINING PROTEIN"/>
    <property type="match status" value="1"/>
</dbReference>
<dbReference type="Proteomes" id="UP000290365">
    <property type="component" value="Chromosome"/>
</dbReference>